<dbReference type="InterPro" id="IPR019826">
    <property type="entry name" value="Carboxylesterase_B_AS"/>
</dbReference>
<dbReference type="Proteomes" id="UP001148838">
    <property type="component" value="Unassembled WGS sequence"/>
</dbReference>
<evidence type="ECO:0000256" key="5">
    <source>
        <dbReference type="RuleBase" id="RU361235"/>
    </source>
</evidence>
<evidence type="ECO:0000313" key="7">
    <source>
        <dbReference type="EMBL" id="KAJ4435620.1"/>
    </source>
</evidence>
<organism evidence="7 8">
    <name type="scientific">Periplaneta americana</name>
    <name type="common">American cockroach</name>
    <name type="synonym">Blatta americana</name>
    <dbReference type="NCBI Taxonomy" id="6978"/>
    <lineage>
        <taxon>Eukaryota</taxon>
        <taxon>Metazoa</taxon>
        <taxon>Ecdysozoa</taxon>
        <taxon>Arthropoda</taxon>
        <taxon>Hexapoda</taxon>
        <taxon>Insecta</taxon>
        <taxon>Pterygota</taxon>
        <taxon>Neoptera</taxon>
        <taxon>Polyneoptera</taxon>
        <taxon>Dictyoptera</taxon>
        <taxon>Blattodea</taxon>
        <taxon>Blattoidea</taxon>
        <taxon>Blattidae</taxon>
        <taxon>Blattinae</taxon>
        <taxon>Periplaneta</taxon>
    </lineage>
</organism>
<evidence type="ECO:0000256" key="3">
    <source>
        <dbReference type="ARBA" id="ARBA00022801"/>
    </source>
</evidence>
<feature type="domain" description="Carboxylesterase type B" evidence="6">
    <location>
        <begin position="75"/>
        <end position="125"/>
    </location>
</feature>
<sequence>MCKVDQVLEDVSIGEIDGVCVYDIPLFKYARLTSCDVERSFAQYKSFRDNRHAFVMENLEMTFVVHCNSRPTTSTQVWLPPQSPDSWEGIRDATVVGSPCPQLSLFFDKYDGDEDCLYLNVFTPEVINIAYISYLGTKCEFMSLKEGFLSLQNEELPGNNGMKDQVQALKWVKQNIDKFGGDPNSITIFGESSGGSSVHLHLLSPMSRGLFHRAISQSGSALNPWAYQTPEESLELALRLGEDFGAISSDRHIVLERLKQVPVRQLVEYMGAKLLMPFSGTVCKPTQDTNAASGEIFLPDSPMNLINKGKFLEVPYMTGVNSEEGIILTKVLRHLSRLLSSVVDVFEVTLPLFIGQKIPRAREMAQSVQQRYFTNDSLLLNYINVLTDLLFVNGVYCTAQKQTFLSNAPIYVYEFSFDGTANVLKRMIYDGAALPGACHGDEITYLFRVDLLPVTIDEGTPEYQTSLRLARMWANFAKTGNPTPKQDALLNNTKWKPISESDFPYLSIDKNLEIKHDLRNNNPVWWKTLFRKYTSGVSPCWPHKSSRKITAFKRSVNRLG</sequence>
<dbReference type="InterPro" id="IPR019819">
    <property type="entry name" value="Carboxylesterase_B_CS"/>
</dbReference>
<name>A0ABQ8SPG2_PERAM</name>
<keyword evidence="3 5" id="KW-0378">Hydrolase</keyword>
<dbReference type="PANTHER" id="PTHR11559">
    <property type="entry name" value="CARBOXYLESTERASE"/>
    <property type="match status" value="1"/>
</dbReference>
<comment type="similarity">
    <text evidence="1 5">Belongs to the type-B carboxylesterase/lipase family.</text>
</comment>
<dbReference type="Pfam" id="PF00135">
    <property type="entry name" value="COesterase"/>
    <property type="match status" value="2"/>
</dbReference>
<dbReference type="PROSITE" id="PS00122">
    <property type="entry name" value="CARBOXYLESTERASE_B_1"/>
    <property type="match status" value="1"/>
</dbReference>
<dbReference type="PROSITE" id="PS00941">
    <property type="entry name" value="CARBOXYLESTERASE_B_2"/>
    <property type="match status" value="1"/>
</dbReference>
<reference evidence="7 8" key="1">
    <citation type="journal article" date="2022" name="Allergy">
        <title>Genome assembly and annotation of Periplaneta americana reveal a comprehensive cockroach allergen profile.</title>
        <authorList>
            <person name="Wang L."/>
            <person name="Xiong Q."/>
            <person name="Saelim N."/>
            <person name="Wang L."/>
            <person name="Nong W."/>
            <person name="Wan A.T."/>
            <person name="Shi M."/>
            <person name="Liu X."/>
            <person name="Cao Q."/>
            <person name="Hui J.H.L."/>
            <person name="Sookrung N."/>
            <person name="Leung T.F."/>
            <person name="Tungtrongchitr A."/>
            <person name="Tsui S.K.W."/>
        </authorList>
    </citation>
    <scope>NUCLEOTIDE SEQUENCE [LARGE SCALE GENOMIC DNA]</scope>
    <source>
        <strain evidence="7">PWHHKU_190912</strain>
    </source>
</reference>
<dbReference type="InterPro" id="IPR002018">
    <property type="entry name" value="CarbesteraseB"/>
</dbReference>
<feature type="domain" description="Carboxylesterase type B" evidence="6">
    <location>
        <begin position="147"/>
        <end position="524"/>
    </location>
</feature>
<dbReference type="EC" id="3.1.1.-" evidence="5"/>
<keyword evidence="8" id="KW-1185">Reference proteome</keyword>
<evidence type="ECO:0000256" key="4">
    <source>
        <dbReference type="ARBA" id="ARBA00023180"/>
    </source>
</evidence>
<keyword evidence="2" id="KW-0719">Serine esterase</keyword>
<dbReference type="SUPFAM" id="SSF53474">
    <property type="entry name" value="alpha/beta-Hydrolases"/>
    <property type="match status" value="1"/>
</dbReference>
<dbReference type="InterPro" id="IPR029058">
    <property type="entry name" value="AB_hydrolase_fold"/>
</dbReference>
<gene>
    <name evidence="7" type="ORF">ANN_18236</name>
</gene>
<dbReference type="Gene3D" id="3.40.50.1820">
    <property type="entry name" value="alpha/beta hydrolase"/>
    <property type="match status" value="2"/>
</dbReference>
<dbReference type="EMBL" id="JAJSOF020000023">
    <property type="protein sequence ID" value="KAJ4435620.1"/>
    <property type="molecule type" value="Genomic_DNA"/>
</dbReference>
<evidence type="ECO:0000256" key="1">
    <source>
        <dbReference type="ARBA" id="ARBA00005964"/>
    </source>
</evidence>
<accession>A0ABQ8SPG2</accession>
<keyword evidence="4" id="KW-0325">Glycoprotein</keyword>
<evidence type="ECO:0000259" key="6">
    <source>
        <dbReference type="Pfam" id="PF00135"/>
    </source>
</evidence>
<proteinExistence type="inferred from homology"/>
<dbReference type="InterPro" id="IPR050309">
    <property type="entry name" value="Type-B_Carboxylest/Lipase"/>
</dbReference>
<comment type="caution">
    <text evidence="7">The sequence shown here is derived from an EMBL/GenBank/DDBJ whole genome shotgun (WGS) entry which is preliminary data.</text>
</comment>
<evidence type="ECO:0000313" key="8">
    <source>
        <dbReference type="Proteomes" id="UP001148838"/>
    </source>
</evidence>
<evidence type="ECO:0000256" key="2">
    <source>
        <dbReference type="ARBA" id="ARBA00022487"/>
    </source>
</evidence>
<protein>
    <recommendedName>
        <fullName evidence="5">Carboxylic ester hydrolase</fullName>
        <ecNumber evidence="5">3.1.1.-</ecNumber>
    </recommendedName>
</protein>